<dbReference type="EMBL" id="VSDQ01000852">
    <property type="protein sequence ID" value="TYA66001.1"/>
    <property type="molecule type" value="Genomic_DNA"/>
</dbReference>
<evidence type="ECO:0000313" key="2">
    <source>
        <dbReference type="Proteomes" id="UP000323930"/>
    </source>
</evidence>
<name>A0A5D0H3Z9_9FLAO</name>
<protein>
    <recommendedName>
        <fullName evidence="3">WG repeat-containing protein</fullName>
    </recommendedName>
</protein>
<accession>A0A5D0H3Z9</accession>
<reference evidence="1 2" key="1">
    <citation type="submission" date="2019-08" db="EMBL/GenBank/DDBJ databases">
        <title>Seonamhaeicola sediminis sp. nov., isolated from marine sediment.</title>
        <authorList>
            <person name="Cao W.R."/>
        </authorList>
    </citation>
    <scope>NUCLEOTIDE SEQUENCE [LARGE SCALE GENOMIC DNA]</scope>
    <source>
        <strain evidence="1 2">B011</strain>
    </source>
</reference>
<organism evidence="1 2">
    <name type="scientific">Seonamhaeicola marinus</name>
    <dbReference type="NCBI Taxonomy" id="1912246"/>
    <lineage>
        <taxon>Bacteria</taxon>
        <taxon>Pseudomonadati</taxon>
        <taxon>Bacteroidota</taxon>
        <taxon>Flavobacteriia</taxon>
        <taxon>Flavobacteriales</taxon>
        <taxon>Flavobacteriaceae</taxon>
    </lineage>
</organism>
<evidence type="ECO:0008006" key="3">
    <source>
        <dbReference type="Google" id="ProtNLM"/>
    </source>
</evidence>
<dbReference type="AlphaFoldDB" id="A0A5D0H3Z9"/>
<dbReference type="Proteomes" id="UP000323930">
    <property type="component" value="Unassembled WGS sequence"/>
</dbReference>
<comment type="caution">
    <text evidence="1">The sequence shown here is derived from an EMBL/GenBank/DDBJ whole genome shotgun (WGS) entry which is preliminary data.</text>
</comment>
<gene>
    <name evidence="1" type="ORF">FUA24_24270</name>
</gene>
<keyword evidence="2" id="KW-1185">Reference proteome</keyword>
<proteinExistence type="predicted"/>
<evidence type="ECO:0000313" key="1">
    <source>
        <dbReference type="EMBL" id="TYA66001.1"/>
    </source>
</evidence>
<sequence length="203" mass="24504">MTVDEWHKHNATQKIYAFVGKKISMESYDPPKKDEYRVNKSGDSVKVKYIKFDQGFKLKYKVIQNIHNEIKTDTIEFIAFDHYGIPPFSKYEHVLLFMTKEKEQFVHCKYQYFGLYKTESGRWAGIYDKSKYRKTRIQPIQIDFLEDVSVTLNDYLKKHRYFLYPKKYFEHFPDKVVTSYGNYVEDLFIIKKEGVLRARGYFE</sequence>